<keyword evidence="8" id="KW-1185">Reference proteome</keyword>
<dbReference type="SMART" id="SM00342">
    <property type="entry name" value="HTH_ARAC"/>
    <property type="match status" value="1"/>
</dbReference>
<reference evidence="7" key="1">
    <citation type="submission" date="2023-04" db="EMBL/GenBank/DDBJ databases">
        <title>Comparative genomic analysis of Cohnella hashimotonis sp. nov., isolated from the International Space Station.</title>
        <authorList>
            <person name="Venkateswaran K."/>
            <person name="Simpson A."/>
        </authorList>
    </citation>
    <scope>NUCLEOTIDE SEQUENCE</scope>
    <source>
        <strain evidence="7">F6_2S_P_1</strain>
    </source>
</reference>
<feature type="domain" description="Response regulatory" evidence="6">
    <location>
        <begin position="4"/>
        <end position="121"/>
    </location>
</feature>
<dbReference type="InterPro" id="IPR018062">
    <property type="entry name" value="HTH_AraC-typ_CS"/>
</dbReference>
<dbReference type="Gene3D" id="3.40.50.2300">
    <property type="match status" value="1"/>
</dbReference>
<evidence type="ECO:0000256" key="3">
    <source>
        <dbReference type="ARBA" id="ARBA00023163"/>
    </source>
</evidence>
<evidence type="ECO:0000313" key="8">
    <source>
        <dbReference type="Proteomes" id="UP001161691"/>
    </source>
</evidence>
<protein>
    <submittedName>
        <fullName evidence="7">Response regulator</fullName>
    </submittedName>
</protein>
<keyword evidence="3" id="KW-0804">Transcription</keyword>
<dbReference type="PROSITE" id="PS01124">
    <property type="entry name" value="HTH_ARAC_FAMILY_2"/>
    <property type="match status" value="1"/>
</dbReference>
<dbReference type="Pfam" id="PF00072">
    <property type="entry name" value="Response_reg"/>
    <property type="match status" value="1"/>
</dbReference>
<dbReference type="InterPro" id="IPR011006">
    <property type="entry name" value="CheY-like_superfamily"/>
</dbReference>
<dbReference type="PRINTS" id="PR00032">
    <property type="entry name" value="HTHARAC"/>
</dbReference>
<dbReference type="CDD" id="cd17536">
    <property type="entry name" value="REC_YesN-like"/>
    <property type="match status" value="1"/>
</dbReference>
<keyword evidence="4" id="KW-0597">Phosphoprotein</keyword>
<evidence type="ECO:0000256" key="2">
    <source>
        <dbReference type="ARBA" id="ARBA00023125"/>
    </source>
</evidence>
<evidence type="ECO:0000256" key="1">
    <source>
        <dbReference type="ARBA" id="ARBA00023015"/>
    </source>
</evidence>
<evidence type="ECO:0000259" key="6">
    <source>
        <dbReference type="PROSITE" id="PS50110"/>
    </source>
</evidence>
<name>A0ABT6TB73_9BACL</name>
<evidence type="ECO:0000256" key="4">
    <source>
        <dbReference type="PROSITE-ProRule" id="PRU00169"/>
    </source>
</evidence>
<dbReference type="Pfam" id="PF17853">
    <property type="entry name" value="GGDEF_2"/>
    <property type="match status" value="1"/>
</dbReference>
<dbReference type="PROSITE" id="PS00041">
    <property type="entry name" value="HTH_ARAC_FAMILY_1"/>
    <property type="match status" value="1"/>
</dbReference>
<comment type="caution">
    <text evidence="7">The sequence shown here is derived from an EMBL/GenBank/DDBJ whole genome shotgun (WGS) entry which is preliminary data.</text>
</comment>
<dbReference type="Proteomes" id="UP001161691">
    <property type="component" value="Unassembled WGS sequence"/>
</dbReference>
<dbReference type="InterPro" id="IPR020449">
    <property type="entry name" value="Tscrpt_reg_AraC-type_HTH"/>
</dbReference>
<dbReference type="SMART" id="SM00448">
    <property type="entry name" value="REC"/>
    <property type="match status" value="1"/>
</dbReference>
<feature type="domain" description="HTH araC/xylS-type" evidence="5">
    <location>
        <begin position="438"/>
        <end position="536"/>
    </location>
</feature>
<sequence length="543" mass="60810">MKFKLLIVDDFFVERETVKELISASGLELEVAGEACDGLEALAMIEREAPDFVLTDIEMPFMNGIEFAEELRRRRPGVDIIFFTYYEKFEYAKKAIDLNAFSFVLKPIVDEELVGALQRIVEDKKRKMREVDERAQLEEALQASMPLLKERFVRSWFAGLGGDDEKIEAQLRFFSLPVPTGPYAVLAVELDDPGARFDEAPVAERELLLLRVSDIVKRAVADRPGCLICKAEGLRWGVGLFDSQAEEDAASTSDRAFAAAERIWQEAAEAGLSLTIGIGSPVCGLARLAEGYRQASQALSHKFRLGHGQLISADEVEQSGETDESGGRLSQGMMDEVNRALLSGEAERFADRLLADGGVRGAHAVRGLCLGIVSCVQLLLSERNLDLAQSGAAPEFQWERLLKLETIADIRQWLIAFLDASARWMEAQCEHKSGAVVREAKRLMESRYDEPLTIKTISDSLHYSPNYLNYVFKQETGQTILEYLTHVRIKAAQKLLRESPAKMYEIARMVGYGQETYFRSVFKQLTGLTPKEYREKTRGPGSL</sequence>
<dbReference type="InterPro" id="IPR018060">
    <property type="entry name" value="HTH_AraC"/>
</dbReference>
<dbReference type="PANTHER" id="PTHR43280:SF28">
    <property type="entry name" value="HTH-TYPE TRANSCRIPTIONAL ACTIVATOR RHAS"/>
    <property type="match status" value="1"/>
</dbReference>
<evidence type="ECO:0000313" key="7">
    <source>
        <dbReference type="EMBL" id="MDI4644070.1"/>
    </source>
</evidence>
<accession>A0ABT6TB73</accession>
<dbReference type="InterPro" id="IPR001789">
    <property type="entry name" value="Sig_transdc_resp-reg_receiver"/>
</dbReference>
<dbReference type="Pfam" id="PF12833">
    <property type="entry name" value="HTH_18"/>
    <property type="match status" value="1"/>
</dbReference>
<dbReference type="InterPro" id="IPR009057">
    <property type="entry name" value="Homeodomain-like_sf"/>
</dbReference>
<dbReference type="Gene3D" id="1.10.10.60">
    <property type="entry name" value="Homeodomain-like"/>
    <property type="match status" value="2"/>
</dbReference>
<proteinExistence type="predicted"/>
<dbReference type="PROSITE" id="PS50110">
    <property type="entry name" value="RESPONSE_REGULATORY"/>
    <property type="match status" value="1"/>
</dbReference>
<evidence type="ECO:0000259" key="5">
    <source>
        <dbReference type="PROSITE" id="PS01124"/>
    </source>
</evidence>
<keyword evidence="2" id="KW-0238">DNA-binding</keyword>
<keyword evidence="1" id="KW-0805">Transcription regulation</keyword>
<feature type="modified residue" description="4-aspartylphosphate" evidence="4">
    <location>
        <position position="56"/>
    </location>
</feature>
<organism evidence="7 8">
    <name type="scientific">Cohnella hashimotonis</name>
    <dbReference type="NCBI Taxonomy" id="2826895"/>
    <lineage>
        <taxon>Bacteria</taxon>
        <taxon>Bacillati</taxon>
        <taxon>Bacillota</taxon>
        <taxon>Bacilli</taxon>
        <taxon>Bacillales</taxon>
        <taxon>Paenibacillaceae</taxon>
        <taxon>Cohnella</taxon>
    </lineage>
</organism>
<gene>
    <name evidence="7" type="ORF">KB449_03820</name>
</gene>
<dbReference type="InterPro" id="IPR041522">
    <property type="entry name" value="CdaR_GGDEF"/>
</dbReference>
<dbReference type="EMBL" id="JAGRPV010000001">
    <property type="protein sequence ID" value="MDI4644070.1"/>
    <property type="molecule type" value="Genomic_DNA"/>
</dbReference>
<dbReference type="SUPFAM" id="SSF52172">
    <property type="entry name" value="CheY-like"/>
    <property type="match status" value="1"/>
</dbReference>
<dbReference type="RefSeq" id="WP_282907099.1">
    <property type="nucleotide sequence ID" value="NZ_JAGRPV010000001.1"/>
</dbReference>
<dbReference type="SUPFAM" id="SSF46689">
    <property type="entry name" value="Homeodomain-like"/>
    <property type="match status" value="2"/>
</dbReference>
<dbReference type="PANTHER" id="PTHR43280">
    <property type="entry name" value="ARAC-FAMILY TRANSCRIPTIONAL REGULATOR"/>
    <property type="match status" value="1"/>
</dbReference>